<name>A0AAF0DIQ6_9EURO</name>
<evidence type="ECO:0000313" key="1">
    <source>
        <dbReference type="EMBL" id="WEW59415.1"/>
    </source>
</evidence>
<organism evidence="1 2">
    <name type="scientific">Emydomyces testavorans</name>
    <dbReference type="NCBI Taxonomy" id="2070801"/>
    <lineage>
        <taxon>Eukaryota</taxon>
        <taxon>Fungi</taxon>
        <taxon>Dikarya</taxon>
        <taxon>Ascomycota</taxon>
        <taxon>Pezizomycotina</taxon>
        <taxon>Eurotiomycetes</taxon>
        <taxon>Eurotiomycetidae</taxon>
        <taxon>Onygenales</taxon>
        <taxon>Nannizziopsiaceae</taxon>
        <taxon>Emydomyces</taxon>
    </lineage>
</organism>
<evidence type="ECO:0008006" key="3">
    <source>
        <dbReference type="Google" id="ProtNLM"/>
    </source>
</evidence>
<keyword evidence="2" id="KW-1185">Reference proteome</keyword>
<dbReference type="Proteomes" id="UP001219355">
    <property type="component" value="Chromosome 3"/>
</dbReference>
<protein>
    <recommendedName>
        <fullName evidence="3">Protein kinase domain-containing protein</fullName>
    </recommendedName>
</protein>
<reference evidence="1" key="1">
    <citation type="submission" date="2023-03" db="EMBL/GenBank/DDBJ databases">
        <title>Emydomyces testavorans Genome Sequence.</title>
        <authorList>
            <person name="Hoyer L."/>
        </authorList>
    </citation>
    <scope>NUCLEOTIDE SEQUENCE</scope>
    <source>
        <strain evidence="1">16-2883</strain>
    </source>
</reference>
<sequence>MELLNVKPNEITFRHKLFESKYSEIHLVEIRGLTCIMKVHHGRGPRKPYEHPTRELDIHVRERTAYERLKEHGLCDRGIIPYFYGSMSKFDPKLCEPYLKAFWDDEYPPSAIFLEYIPNIERLTFENFNDKRADNWVKGLREINKALVNHHDAVPRNMMVVKDDPERVVWLDFDRAWTFNPKKITAQEKTWLAEEDEGLVYMMETMLSTGLPVKEA</sequence>
<evidence type="ECO:0000313" key="2">
    <source>
        <dbReference type="Proteomes" id="UP001219355"/>
    </source>
</evidence>
<dbReference type="SUPFAM" id="SSF56112">
    <property type="entry name" value="Protein kinase-like (PK-like)"/>
    <property type="match status" value="1"/>
</dbReference>
<dbReference type="AlphaFoldDB" id="A0AAF0DIQ6"/>
<gene>
    <name evidence="1" type="ORF">PRK78_004887</name>
</gene>
<proteinExistence type="predicted"/>
<dbReference type="InterPro" id="IPR011009">
    <property type="entry name" value="Kinase-like_dom_sf"/>
</dbReference>
<dbReference type="EMBL" id="CP120629">
    <property type="protein sequence ID" value="WEW59415.1"/>
    <property type="molecule type" value="Genomic_DNA"/>
</dbReference>
<accession>A0AAF0DIQ6</accession>